<organism evidence="2 3">
    <name type="scientific">Devosia nanyangense</name>
    <dbReference type="NCBI Taxonomy" id="1228055"/>
    <lineage>
        <taxon>Bacteria</taxon>
        <taxon>Pseudomonadati</taxon>
        <taxon>Pseudomonadota</taxon>
        <taxon>Alphaproteobacteria</taxon>
        <taxon>Hyphomicrobiales</taxon>
        <taxon>Devosiaceae</taxon>
        <taxon>Devosia</taxon>
    </lineage>
</organism>
<comment type="caution">
    <text evidence="2">The sequence shown here is derived from an EMBL/GenBank/DDBJ whole genome shotgun (WGS) entry which is preliminary data.</text>
</comment>
<accession>A0A933L2B2</accession>
<feature type="chain" id="PRO_5037320360" description="ABC transporter substrate-binding protein" evidence="1">
    <location>
        <begin position="22"/>
        <end position="78"/>
    </location>
</feature>
<protein>
    <recommendedName>
        <fullName evidence="4">ABC transporter substrate-binding protein</fullName>
    </recommendedName>
</protein>
<proteinExistence type="predicted"/>
<sequence>MSAKVLSIALVAAIIALPVPASQLLAGAFSAPAPLVAVAPGTGNLRMLIEDPFLIDRLSYSAPASFLELETGVDPHET</sequence>
<evidence type="ECO:0000256" key="1">
    <source>
        <dbReference type="SAM" id="SignalP"/>
    </source>
</evidence>
<dbReference type="AlphaFoldDB" id="A0A933L2B2"/>
<name>A0A933L2B2_9HYPH</name>
<dbReference type="EMBL" id="JACRAF010000023">
    <property type="protein sequence ID" value="MBI4921750.1"/>
    <property type="molecule type" value="Genomic_DNA"/>
</dbReference>
<keyword evidence="1" id="KW-0732">Signal</keyword>
<evidence type="ECO:0000313" key="2">
    <source>
        <dbReference type="EMBL" id="MBI4921750.1"/>
    </source>
</evidence>
<dbReference type="Proteomes" id="UP000782610">
    <property type="component" value="Unassembled WGS sequence"/>
</dbReference>
<feature type="signal peptide" evidence="1">
    <location>
        <begin position="1"/>
        <end position="21"/>
    </location>
</feature>
<evidence type="ECO:0008006" key="4">
    <source>
        <dbReference type="Google" id="ProtNLM"/>
    </source>
</evidence>
<reference evidence="2" key="1">
    <citation type="submission" date="2020-07" db="EMBL/GenBank/DDBJ databases">
        <title>Huge and variable diversity of episymbiotic CPR bacteria and DPANN archaea in groundwater ecosystems.</title>
        <authorList>
            <person name="He C.Y."/>
            <person name="Keren R."/>
            <person name="Whittaker M."/>
            <person name="Farag I.F."/>
            <person name="Doudna J."/>
            <person name="Cate J.H.D."/>
            <person name="Banfield J.F."/>
        </authorList>
    </citation>
    <scope>NUCLEOTIDE SEQUENCE</scope>
    <source>
        <strain evidence="2">NC_groundwater_1586_Pr3_B-0.1um_66_15</strain>
    </source>
</reference>
<evidence type="ECO:0000313" key="3">
    <source>
        <dbReference type="Proteomes" id="UP000782610"/>
    </source>
</evidence>
<gene>
    <name evidence="2" type="ORF">HY834_08370</name>
</gene>